<dbReference type="InterPro" id="IPR000801">
    <property type="entry name" value="Esterase-like"/>
</dbReference>
<dbReference type="InterPro" id="IPR006311">
    <property type="entry name" value="TAT_signal"/>
</dbReference>
<organism evidence="10 11">
    <name type="scientific">Streptosporangium lutulentum</name>
    <dbReference type="NCBI Taxonomy" id="1461250"/>
    <lineage>
        <taxon>Bacteria</taxon>
        <taxon>Bacillati</taxon>
        <taxon>Actinomycetota</taxon>
        <taxon>Actinomycetes</taxon>
        <taxon>Streptosporangiales</taxon>
        <taxon>Streptosporangiaceae</taxon>
        <taxon>Streptosporangium</taxon>
    </lineage>
</organism>
<dbReference type="InterPro" id="IPR050583">
    <property type="entry name" value="Mycobacterial_A85_antigen"/>
</dbReference>
<comment type="catalytic activity">
    <reaction evidence="8">
        <text>an acyl-CoA + a 1,2-diacyl-sn-glycerol = a triacyl-sn-glycerol + CoA</text>
        <dbReference type="Rhea" id="RHEA:10868"/>
        <dbReference type="ChEBI" id="CHEBI:17815"/>
        <dbReference type="ChEBI" id="CHEBI:57287"/>
        <dbReference type="ChEBI" id="CHEBI:58342"/>
        <dbReference type="ChEBI" id="CHEBI:64615"/>
        <dbReference type="EC" id="2.3.1.20"/>
    </reaction>
</comment>
<dbReference type="Gene3D" id="3.40.50.1820">
    <property type="entry name" value="alpha/beta hydrolase"/>
    <property type="match status" value="1"/>
</dbReference>
<dbReference type="GO" id="GO:0016787">
    <property type="term" value="F:hydrolase activity"/>
    <property type="evidence" value="ECO:0007669"/>
    <property type="project" value="UniProtKB-KW"/>
</dbReference>
<reference evidence="10 11" key="1">
    <citation type="submission" date="2023-07" db="EMBL/GenBank/DDBJ databases">
        <title>Sequencing the genomes of 1000 actinobacteria strains.</title>
        <authorList>
            <person name="Klenk H.-P."/>
        </authorList>
    </citation>
    <scope>NUCLEOTIDE SEQUENCE [LARGE SCALE GENOMIC DNA]</scope>
    <source>
        <strain evidence="10 11">DSM 46740</strain>
    </source>
</reference>
<gene>
    <name evidence="10" type="ORF">J2853_002214</name>
</gene>
<dbReference type="PANTHER" id="PTHR48098">
    <property type="entry name" value="ENTEROCHELIN ESTERASE-RELATED"/>
    <property type="match status" value="1"/>
</dbReference>
<accession>A0ABT9Q9J5</accession>
<evidence type="ECO:0000256" key="7">
    <source>
        <dbReference type="ARBA" id="ARBA00032572"/>
    </source>
</evidence>
<dbReference type="EC" id="2.3.1.122" evidence="3"/>
<evidence type="ECO:0000256" key="3">
    <source>
        <dbReference type="ARBA" id="ARBA00012820"/>
    </source>
</evidence>
<dbReference type="SUPFAM" id="SSF53474">
    <property type="entry name" value="alpha/beta-Hydrolases"/>
    <property type="match status" value="1"/>
</dbReference>
<name>A0ABT9Q9J5_9ACTN</name>
<dbReference type="RefSeq" id="WP_307556907.1">
    <property type="nucleotide sequence ID" value="NZ_JAUSQU010000001.1"/>
</dbReference>
<keyword evidence="11" id="KW-1185">Reference proteome</keyword>
<evidence type="ECO:0000313" key="10">
    <source>
        <dbReference type="EMBL" id="MDP9843003.1"/>
    </source>
</evidence>
<keyword evidence="6" id="KW-0012">Acyltransferase</keyword>
<dbReference type="Pfam" id="PF00756">
    <property type="entry name" value="Esterase"/>
    <property type="match status" value="1"/>
</dbReference>
<dbReference type="PANTHER" id="PTHR48098:SF1">
    <property type="entry name" value="DIACYLGLYCEROL ACYLTRANSFERASE_MYCOLYLTRANSFERASE AG85A"/>
    <property type="match status" value="1"/>
</dbReference>
<comment type="similarity">
    <text evidence="2">Belongs to the mycobacterial A85 antigen family.</text>
</comment>
<evidence type="ECO:0000256" key="6">
    <source>
        <dbReference type="ARBA" id="ARBA00023315"/>
    </source>
</evidence>
<feature type="chain" id="PRO_5045527615" description="Acyl-CoA:diacylglycerol acyltransferase" evidence="9">
    <location>
        <begin position="25"/>
        <end position="319"/>
    </location>
</feature>
<feature type="signal peptide" evidence="9">
    <location>
        <begin position="1"/>
        <end position="24"/>
    </location>
</feature>
<proteinExistence type="inferred from homology"/>
<evidence type="ECO:0000256" key="9">
    <source>
        <dbReference type="SAM" id="SignalP"/>
    </source>
</evidence>
<evidence type="ECO:0000313" key="11">
    <source>
        <dbReference type="Proteomes" id="UP001225356"/>
    </source>
</evidence>
<dbReference type="PROSITE" id="PS51318">
    <property type="entry name" value="TAT"/>
    <property type="match status" value="1"/>
</dbReference>
<sequence length="319" mass="35110">MSDVTRRRFLTVSGLALAAWTGSAAPAARASGGARVIAEERAGPRLVDLTIRSPALAGTAKVRLLTPGGWRPGTGRRWPVLYPLHGMGDDHTSWTRDSDVSELPQLRDVLVVMPDGGASGYYTNWWNLGAGGPPAWETFHLDEVRRLLERGYGAGTDRAVAGLSMGGFGAVSYAARRPGMFRAAAAYSGHVHLSHPRYVKIFEDAYAEVGDAVLVLWGHPVHQREIWRAHDPYALAERLRSTPVHLSCGDGHPGPLDPPGEPYDDQENMLHDMNRSLAARLTAAGTPLTTYFYRGTHTPRYWERELHRSLPMLLRSLHR</sequence>
<dbReference type="Proteomes" id="UP001225356">
    <property type="component" value="Unassembled WGS sequence"/>
</dbReference>
<comment type="caution">
    <text evidence="10">The sequence shown here is derived from an EMBL/GenBank/DDBJ whole genome shotgun (WGS) entry which is preliminary data.</text>
</comment>
<keyword evidence="5" id="KW-0808">Transferase</keyword>
<keyword evidence="9" id="KW-0732">Signal</keyword>
<comment type="catalytic activity">
    <reaction evidence="1">
        <text>2 alpha,alpha'-trehalose 6-mycolate = alpha,alpha'-trehalose 6,6'-bismycolate + alpha,alpha-trehalose</text>
        <dbReference type="Rhea" id="RHEA:23472"/>
        <dbReference type="ChEBI" id="CHEBI:16551"/>
        <dbReference type="ChEBI" id="CHEBI:18195"/>
        <dbReference type="ChEBI" id="CHEBI:18234"/>
        <dbReference type="EC" id="2.3.1.122"/>
    </reaction>
</comment>
<keyword evidence="10" id="KW-0378">Hydrolase</keyword>
<dbReference type="EMBL" id="JAUSQU010000001">
    <property type="protein sequence ID" value="MDP9843003.1"/>
    <property type="molecule type" value="Genomic_DNA"/>
</dbReference>
<dbReference type="InterPro" id="IPR029058">
    <property type="entry name" value="AB_hydrolase_fold"/>
</dbReference>
<dbReference type="EC" id="2.3.1.20" evidence="4"/>
<evidence type="ECO:0000256" key="5">
    <source>
        <dbReference type="ARBA" id="ARBA00022679"/>
    </source>
</evidence>
<evidence type="ECO:0000256" key="2">
    <source>
        <dbReference type="ARBA" id="ARBA00005874"/>
    </source>
</evidence>
<protein>
    <recommendedName>
        <fullName evidence="7">Acyl-CoA:diacylglycerol acyltransferase</fullName>
        <ecNumber evidence="3">2.3.1.122</ecNumber>
        <ecNumber evidence="4">2.3.1.20</ecNumber>
    </recommendedName>
</protein>
<evidence type="ECO:0000256" key="8">
    <source>
        <dbReference type="ARBA" id="ARBA00048109"/>
    </source>
</evidence>
<evidence type="ECO:0000256" key="4">
    <source>
        <dbReference type="ARBA" id="ARBA00013244"/>
    </source>
</evidence>
<evidence type="ECO:0000256" key="1">
    <source>
        <dbReference type="ARBA" id="ARBA00000697"/>
    </source>
</evidence>